<name>A0A6H2A317_9ZZZZ</name>
<dbReference type="CDD" id="cd00093">
    <property type="entry name" value="HTH_XRE"/>
    <property type="match status" value="1"/>
</dbReference>
<dbReference type="EMBL" id="MT145203">
    <property type="protein sequence ID" value="QJI05478.1"/>
    <property type="molecule type" value="Genomic_DNA"/>
</dbReference>
<dbReference type="PROSITE" id="PS50943">
    <property type="entry name" value="HTH_CROC1"/>
    <property type="match status" value="1"/>
</dbReference>
<dbReference type="AlphaFoldDB" id="A0A6H2A317"/>
<dbReference type="Pfam" id="PF13560">
    <property type="entry name" value="HTH_31"/>
    <property type="match status" value="1"/>
</dbReference>
<evidence type="ECO:0000259" key="1">
    <source>
        <dbReference type="PROSITE" id="PS50943"/>
    </source>
</evidence>
<dbReference type="GO" id="GO:0003677">
    <property type="term" value="F:DNA binding"/>
    <property type="evidence" value="ECO:0007669"/>
    <property type="project" value="InterPro"/>
</dbReference>
<dbReference type="InterPro" id="IPR001387">
    <property type="entry name" value="Cro/C1-type_HTH"/>
</dbReference>
<gene>
    <name evidence="2" type="ORF">TM448A04160_0005</name>
    <name evidence="3" type="ORF">TM448B01188_0018</name>
</gene>
<feature type="domain" description="HTH cro/C1-type" evidence="1">
    <location>
        <begin position="8"/>
        <end position="62"/>
    </location>
</feature>
<dbReference type="EMBL" id="MT144461">
    <property type="protein sequence ID" value="QJA53905.1"/>
    <property type="molecule type" value="Genomic_DNA"/>
</dbReference>
<evidence type="ECO:0000313" key="2">
    <source>
        <dbReference type="EMBL" id="QJA53905.1"/>
    </source>
</evidence>
<sequence length="64" mass="7352">MKLNLDKIQKIMEKQALTKTQLAVRMRVKESWVYEILAGRQGKTFYTVEKLADALGVNPKDLLS</sequence>
<dbReference type="SUPFAM" id="SSF47413">
    <property type="entry name" value="lambda repressor-like DNA-binding domains"/>
    <property type="match status" value="1"/>
</dbReference>
<evidence type="ECO:0000313" key="3">
    <source>
        <dbReference type="EMBL" id="QJI05478.1"/>
    </source>
</evidence>
<dbReference type="InterPro" id="IPR010982">
    <property type="entry name" value="Lambda_DNA-bd_dom_sf"/>
</dbReference>
<dbReference type="Gene3D" id="1.10.260.40">
    <property type="entry name" value="lambda repressor-like DNA-binding domains"/>
    <property type="match status" value="1"/>
</dbReference>
<accession>A0A6H2A317</accession>
<organism evidence="2">
    <name type="scientific">viral metagenome</name>
    <dbReference type="NCBI Taxonomy" id="1070528"/>
    <lineage>
        <taxon>unclassified sequences</taxon>
        <taxon>metagenomes</taxon>
        <taxon>organismal metagenomes</taxon>
    </lineage>
</organism>
<dbReference type="SMART" id="SM00530">
    <property type="entry name" value="HTH_XRE"/>
    <property type="match status" value="1"/>
</dbReference>
<reference evidence="2" key="1">
    <citation type="submission" date="2020-03" db="EMBL/GenBank/DDBJ databases">
        <title>The deep terrestrial virosphere.</title>
        <authorList>
            <person name="Holmfeldt K."/>
            <person name="Nilsson E."/>
            <person name="Simone D."/>
            <person name="Lopez-Fernandez M."/>
            <person name="Wu X."/>
            <person name="de Brujin I."/>
            <person name="Lundin D."/>
            <person name="Andersson A."/>
            <person name="Bertilsson S."/>
            <person name="Dopson M."/>
        </authorList>
    </citation>
    <scope>NUCLEOTIDE SEQUENCE</scope>
    <source>
        <strain evidence="2">TM448A04160</strain>
        <strain evidence="3">TM448B01188</strain>
    </source>
</reference>
<protein>
    <submittedName>
        <fullName evidence="2">Putative DNA binding, helix-turn-helix domain containing protein</fullName>
    </submittedName>
</protein>
<proteinExistence type="predicted"/>